<dbReference type="InterPro" id="IPR054722">
    <property type="entry name" value="PolX-like_BBD"/>
</dbReference>
<feature type="domain" description="Retrovirus-related Pol polyprotein from transposon TNT 1-94-like beta-barrel" evidence="1">
    <location>
        <begin position="49"/>
        <end position="121"/>
    </location>
</feature>
<evidence type="ECO:0000313" key="2">
    <source>
        <dbReference type="EMBL" id="CZR56447.1"/>
    </source>
</evidence>
<gene>
    <name evidence="2" type="ORF">PAC_06335</name>
</gene>
<dbReference type="PANTHER" id="PTHR40628:SF1">
    <property type="entry name" value="CHROMO DOMAIN-CONTAINING PROTEIN"/>
    <property type="match status" value="1"/>
</dbReference>
<sequence length="195" mass="20722">MTLHSILACSLQGSTAEIAELQNTTDPPQSSPVPIATADLEAERCFDWMNTSGSCHYAKNRSSFSTYRPVEVTIGANNTPILGVGTVELEVKKSPSSNETGRIVLYNVVHMPSAICNGFSPMTQAGEGLGTGASFGGTRVEGTEGGMTVWYTERFCGLDRLVLAGNPQGESHMTPGSHYSLSLYLSADEKRALGI</sequence>
<proteinExistence type="predicted"/>
<organism evidence="2 3">
    <name type="scientific">Phialocephala subalpina</name>
    <dbReference type="NCBI Taxonomy" id="576137"/>
    <lineage>
        <taxon>Eukaryota</taxon>
        <taxon>Fungi</taxon>
        <taxon>Dikarya</taxon>
        <taxon>Ascomycota</taxon>
        <taxon>Pezizomycotina</taxon>
        <taxon>Leotiomycetes</taxon>
        <taxon>Helotiales</taxon>
        <taxon>Mollisiaceae</taxon>
        <taxon>Phialocephala</taxon>
        <taxon>Phialocephala fortinii species complex</taxon>
    </lineage>
</organism>
<dbReference type="Proteomes" id="UP000184330">
    <property type="component" value="Unassembled WGS sequence"/>
</dbReference>
<reference evidence="2 3" key="1">
    <citation type="submission" date="2016-03" db="EMBL/GenBank/DDBJ databases">
        <authorList>
            <person name="Ploux O."/>
        </authorList>
    </citation>
    <scope>NUCLEOTIDE SEQUENCE [LARGE SCALE GENOMIC DNA]</scope>
    <source>
        <strain evidence="2 3">UAMH 11012</strain>
    </source>
</reference>
<dbReference type="OrthoDB" id="4232400at2759"/>
<dbReference type="Pfam" id="PF22936">
    <property type="entry name" value="Pol_BBD"/>
    <property type="match status" value="1"/>
</dbReference>
<evidence type="ECO:0000259" key="1">
    <source>
        <dbReference type="Pfam" id="PF22936"/>
    </source>
</evidence>
<evidence type="ECO:0000313" key="3">
    <source>
        <dbReference type="Proteomes" id="UP000184330"/>
    </source>
</evidence>
<dbReference type="PANTHER" id="PTHR40628">
    <property type="entry name" value="CHROMO DOMAIN-CONTAINING PROTEIN"/>
    <property type="match status" value="1"/>
</dbReference>
<accession>A0A1L7WUJ6</accession>
<protein>
    <recommendedName>
        <fullName evidence="1">Retrovirus-related Pol polyprotein from transposon TNT 1-94-like beta-barrel domain-containing protein</fullName>
    </recommendedName>
</protein>
<name>A0A1L7WUJ6_9HELO</name>
<keyword evidence="3" id="KW-1185">Reference proteome</keyword>
<dbReference type="AlphaFoldDB" id="A0A1L7WUJ6"/>
<dbReference type="EMBL" id="FJOG01000008">
    <property type="protein sequence ID" value="CZR56447.1"/>
    <property type="molecule type" value="Genomic_DNA"/>
</dbReference>